<evidence type="ECO:0000256" key="4">
    <source>
        <dbReference type="ARBA" id="ARBA00022801"/>
    </source>
</evidence>
<dbReference type="NCBIfam" id="TIGR01280">
    <property type="entry name" value="xseB"/>
    <property type="match status" value="1"/>
</dbReference>
<dbReference type="GeneID" id="89459157"/>
<dbReference type="RefSeq" id="WP_011944758.1">
    <property type="nucleotide sequence ID" value="NZ_LS398551.1"/>
</dbReference>
<evidence type="ECO:0000313" key="9">
    <source>
        <dbReference type="Proteomes" id="UP000033769"/>
    </source>
</evidence>
<organism evidence="7 9">
    <name type="scientific">Orientia tsutsugamushi str. Gilliam</name>
    <dbReference type="NCBI Taxonomy" id="1359184"/>
    <lineage>
        <taxon>Bacteria</taxon>
        <taxon>Pseudomonadati</taxon>
        <taxon>Pseudomonadota</taxon>
        <taxon>Alphaproteobacteria</taxon>
        <taxon>Rickettsiales</taxon>
        <taxon>Rickettsiaceae</taxon>
        <taxon>Rickettsieae</taxon>
        <taxon>Orientia</taxon>
    </lineage>
</organism>
<evidence type="ECO:0000256" key="6">
    <source>
        <dbReference type="HAMAP-Rule" id="MF_00337"/>
    </source>
</evidence>
<protein>
    <recommendedName>
        <fullName evidence="6">Exodeoxyribonuclease 7 small subunit</fullName>
        <ecNumber evidence="6">3.1.11.6</ecNumber>
    </recommendedName>
    <alternativeName>
        <fullName evidence="6">Exodeoxyribonuclease VII small subunit</fullName>
        <shortName evidence="6">Exonuclease VII small subunit</shortName>
    </alternativeName>
</protein>
<dbReference type="HAMAP" id="MF_00337">
    <property type="entry name" value="Exonuc_7_S"/>
    <property type="match status" value="1"/>
</dbReference>
<dbReference type="Pfam" id="PF02609">
    <property type="entry name" value="Exonuc_VII_S"/>
    <property type="match status" value="1"/>
</dbReference>
<evidence type="ECO:0000313" key="7">
    <source>
        <dbReference type="EMBL" id="KJV52802.1"/>
    </source>
</evidence>
<evidence type="ECO:0000256" key="3">
    <source>
        <dbReference type="ARBA" id="ARBA00022722"/>
    </source>
</evidence>
<reference evidence="8" key="3">
    <citation type="submission" date="2018-03" db="EMBL/GenBank/DDBJ databases">
        <authorList>
            <person name="Keele B.F."/>
        </authorList>
    </citation>
    <scope>NUCLEOTIDE SEQUENCE [LARGE SCALE GENOMIC DNA]</scope>
    <source>
        <strain evidence="8">Gilliam</strain>
    </source>
</reference>
<dbReference type="PANTHER" id="PTHR34137">
    <property type="entry name" value="EXODEOXYRIBONUCLEASE 7 SMALL SUBUNIT"/>
    <property type="match status" value="1"/>
</dbReference>
<keyword evidence="10" id="KW-1185">Reference proteome</keyword>
<dbReference type="Proteomes" id="UP000033769">
    <property type="component" value="Unassembled WGS sequence"/>
</dbReference>
<dbReference type="GO" id="GO:0009318">
    <property type="term" value="C:exodeoxyribonuclease VII complex"/>
    <property type="evidence" value="ECO:0007669"/>
    <property type="project" value="UniProtKB-UniRule"/>
</dbReference>
<dbReference type="GO" id="GO:0005829">
    <property type="term" value="C:cytosol"/>
    <property type="evidence" value="ECO:0007669"/>
    <property type="project" value="TreeGrafter"/>
</dbReference>
<comment type="function">
    <text evidence="6">Bidirectionally degrades single-stranded DNA into large acid-insoluble oligonucleotides, which are then degraded further into small acid-soluble oligonucleotides.</text>
</comment>
<evidence type="ECO:0000256" key="5">
    <source>
        <dbReference type="ARBA" id="ARBA00022839"/>
    </source>
</evidence>
<dbReference type="SUPFAM" id="SSF116842">
    <property type="entry name" value="XseB-like"/>
    <property type="match status" value="1"/>
</dbReference>
<dbReference type="PATRIC" id="fig|1359184.3.peg.536"/>
<comment type="subcellular location">
    <subcellularLocation>
        <location evidence="6">Cytoplasm</location>
    </subcellularLocation>
</comment>
<proteinExistence type="inferred from homology"/>
<keyword evidence="3 6" id="KW-0540">Nuclease</keyword>
<sequence>MNKEKVIDEMSFEEALNELEKIVKMIDSGQEKLEDIIKAFERGAALKKHCEQKLNEAKFRIEKVVYDNANNISSTEVKL</sequence>
<dbReference type="PIRSF" id="PIRSF006488">
    <property type="entry name" value="Exonuc_VII_S"/>
    <property type="match status" value="1"/>
</dbReference>
<dbReference type="AlphaFoldDB" id="A0A0F3MBE1"/>
<dbReference type="InterPro" id="IPR037004">
    <property type="entry name" value="Exonuc_VII_ssu_sf"/>
</dbReference>
<dbReference type="GO" id="GO:0006308">
    <property type="term" value="P:DNA catabolic process"/>
    <property type="evidence" value="ECO:0007669"/>
    <property type="project" value="UniProtKB-UniRule"/>
</dbReference>
<dbReference type="NCBIfam" id="NF002139">
    <property type="entry name" value="PRK00977.1-3"/>
    <property type="match status" value="1"/>
</dbReference>
<dbReference type="Gene3D" id="1.10.287.1040">
    <property type="entry name" value="Exonuclease VII, small subunit"/>
    <property type="match status" value="1"/>
</dbReference>
<evidence type="ECO:0000313" key="8">
    <source>
        <dbReference type="EMBL" id="SPR09958.1"/>
    </source>
</evidence>
<dbReference type="Proteomes" id="UP000244959">
    <property type="component" value="Chromosome I"/>
</dbReference>
<evidence type="ECO:0000256" key="1">
    <source>
        <dbReference type="ARBA" id="ARBA00009998"/>
    </source>
</evidence>
<dbReference type="GO" id="GO:0008855">
    <property type="term" value="F:exodeoxyribonuclease VII activity"/>
    <property type="evidence" value="ECO:0007669"/>
    <property type="project" value="UniProtKB-UniRule"/>
</dbReference>
<comment type="subunit">
    <text evidence="6">Heterooligomer composed of large and small subunits.</text>
</comment>
<reference evidence="7 9" key="1">
    <citation type="submission" date="2015-02" db="EMBL/GenBank/DDBJ databases">
        <title>Genome Sequencing of Rickettsiales.</title>
        <authorList>
            <person name="Daugherty S.C."/>
            <person name="Su Q."/>
            <person name="Abolude K."/>
            <person name="Beier-Sexton M."/>
            <person name="Carlyon J.A."/>
            <person name="Carter R."/>
            <person name="Day N.P."/>
            <person name="Dumler S.J."/>
            <person name="Dyachenko V."/>
            <person name="Godinez A."/>
            <person name="Kurtti T.J."/>
            <person name="Lichay M."/>
            <person name="Mullins K.E."/>
            <person name="Ott S."/>
            <person name="Pappas-Brown V."/>
            <person name="Paris D.H."/>
            <person name="Patel P."/>
            <person name="Richards A.L."/>
            <person name="Sadzewicz L."/>
            <person name="Sears K."/>
            <person name="Seidman D."/>
            <person name="Sengamalay N."/>
            <person name="Stenos J."/>
            <person name="Tallon L.J."/>
            <person name="Vincent G."/>
            <person name="Fraser C.M."/>
            <person name="Munderloh U."/>
            <person name="Dunning-Hotopp J.C."/>
        </authorList>
    </citation>
    <scope>NUCLEOTIDE SEQUENCE [LARGE SCALE GENOMIC DNA]</scope>
    <source>
        <strain evidence="7 9">Gilliam</strain>
    </source>
</reference>
<evidence type="ECO:0000256" key="2">
    <source>
        <dbReference type="ARBA" id="ARBA00022490"/>
    </source>
</evidence>
<gene>
    <name evidence="6 7" type="primary">xseB</name>
    <name evidence="8" type="ORF">GILLIAM_01990</name>
    <name evidence="7" type="ORF">OTSGILL_1255</name>
</gene>
<dbReference type="InterPro" id="IPR003761">
    <property type="entry name" value="Exonuc_VII_S"/>
</dbReference>
<accession>A0A0F3MBE1</accession>
<dbReference type="EC" id="3.1.11.6" evidence="6"/>
<keyword evidence="4 6" id="KW-0378">Hydrolase</keyword>
<keyword evidence="2 6" id="KW-0963">Cytoplasm</keyword>
<keyword evidence="5 6" id="KW-0269">Exonuclease</keyword>
<dbReference type="EMBL" id="LS398551">
    <property type="protein sequence ID" value="SPR09958.1"/>
    <property type="molecule type" value="Genomic_DNA"/>
</dbReference>
<name>A0A0F3MBE1_ORITS</name>
<dbReference type="EMBL" id="LANO01000017">
    <property type="protein sequence ID" value="KJV52802.1"/>
    <property type="molecule type" value="Genomic_DNA"/>
</dbReference>
<comment type="catalytic activity">
    <reaction evidence="6">
        <text>Exonucleolytic cleavage in either 5'- to 3'- or 3'- to 5'-direction to yield nucleoside 5'-phosphates.</text>
        <dbReference type="EC" id="3.1.11.6"/>
    </reaction>
</comment>
<reference evidence="10" key="2">
    <citation type="submission" date="2018-03" db="EMBL/GenBank/DDBJ databases">
        <authorList>
            <person name="Batty M. E."/>
            <person name="Batty M E."/>
        </authorList>
    </citation>
    <scope>NUCLEOTIDE SEQUENCE [LARGE SCALE GENOMIC DNA]</scope>
    <source>
        <strain evidence="10">Gilliam</strain>
    </source>
</reference>
<dbReference type="PANTHER" id="PTHR34137:SF1">
    <property type="entry name" value="EXODEOXYRIBONUCLEASE 7 SMALL SUBUNIT"/>
    <property type="match status" value="1"/>
</dbReference>
<comment type="similarity">
    <text evidence="1 6">Belongs to the XseB family.</text>
</comment>
<evidence type="ECO:0000313" key="10">
    <source>
        <dbReference type="Proteomes" id="UP000244959"/>
    </source>
</evidence>